<keyword evidence="2" id="KW-1185">Reference proteome</keyword>
<protein>
    <submittedName>
        <fullName evidence="1">Uncharacterized protein</fullName>
    </submittedName>
</protein>
<gene>
    <name evidence="1" type="ORF">EGT74_15405</name>
</gene>
<comment type="caution">
    <text evidence="1">The sequence shown here is derived from an EMBL/GenBank/DDBJ whole genome shotgun (WGS) entry which is preliminary data.</text>
</comment>
<dbReference type="AlphaFoldDB" id="A0A3N4Q9N9"/>
<proteinExistence type="predicted"/>
<dbReference type="Proteomes" id="UP000278351">
    <property type="component" value="Unassembled WGS sequence"/>
</dbReference>
<sequence length="136" mass="15958">MKNDRMKELRYTIDIWDRDYSLAQTTKYHIDNDSLVITLISGLKGESDKRLVGRGLEDSEKERIQLFLGKLDLGKLNDRYINDLIEDGDRKHLVIQLNNDIKKIEIANYYQKNIAELFQTINLTIGDGPKIKYKQR</sequence>
<organism evidence="1 2">
    <name type="scientific">Chitinophaga lutea</name>
    <dbReference type="NCBI Taxonomy" id="2488634"/>
    <lineage>
        <taxon>Bacteria</taxon>
        <taxon>Pseudomonadati</taxon>
        <taxon>Bacteroidota</taxon>
        <taxon>Chitinophagia</taxon>
        <taxon>Chitinophagales</taxon>
        <taxon>Chitinophagaceae</taxon>
        <taxon>Chitinophaga</taxon>
    </lineage>
</organism>
<evidence type="ECO:0000313" key="2">
    <source>
        <dbReference type="Proteomes" id="UP000278351"/>
    </source>
</evidence>
<reference evidence="1 2" key="1">
    <citation type="submission" date="2018-11" db="EMBL/GenBank/DDBJ databases">
        <title>Chitinophaga lutea sp.nov., isolate from arsenic contaminated soil.</title>
        <authorList>
            <person name="Zong Y."/>
        </authorList>
    </citation>
    <scope>NUCLEOTIDE SEQUENCE [LARGE SCALE GENOMIC DNA]</scope>
    <source>
        <strain evidence="1 2">ZY74</strain>
    </source>
</reference>
<evidence type="ECO:0000313" key="1">
    <source>
        <dbReference type="EMBL" id="RPE08434.1"/>
    </source>
</evidence>
<name>A0A3N4Q9N9_9BACT</name>
<dbReference type="EMBL" id="RPDH01000002">
    <property type="protein sequence ID" value="RPE08434.1"/>
    <property type="molecule type" value="Genomic_DNA"/>
</dbReference>
<accession>A0A3N4Q9N9</accession>